<feature type="transmembrane region" description="Helical" evidence="8">
    <location>
        <begin position="129"/>
        <end position="151"/>
    </location>
</feature>
<evidence type="ECO:0000256" key="2">
    <source>
        <dbReference type="ARBA" id="ARBA00022448"/>
    </source>
</evidence>
<dbReference type="PANTHER" id="PTHR33281">
    <property type="entry name" value="UPF0187 PROTEIN YNEE"/>
    <property type="match status" value="1"/>
</dbReference>
<sequence>MHSKCCAAKPLTVSVSTPRGLAGSRNKLRCLLSSRYSGRPVSLRKYSASVAQKTTEYIPTRIDVLKERSRKERRVVFTPDQWKRHRAVDRYNRHLSTLFDSSIFDLIAPVLFVTGLAAGVNAINQFTDYSVGLPMSALGLTTGSLSLLLVFRTNSAYDRWWEARKIWGGLLNRSRDFVRQGLTWFSVEDKALREQLVRYTIAFAFSLKVFPRSSPLASSEDSLRFPRSSPLA</sequence>
<dbReference type="InterPro" id="IPR044669">
    <property type="entry name" value="YneE/VCCN1/2-like"/>
</dbReference>
<dbReference type="Pfam" id="PF25539">
    <property type="entry name" value="Bestrophin_2"/>
    <property type="match status" value="1"/>
</dbReference>
<reference evidence="9 10" key="1">
    <citation type="journal article" date="2015" name="Genome Biol. Evol.">
        <title>Comparative Genomics of a Bacterivorous Green Alga Reveals Evolutionary Causalities and Consequences of Phago-Mixotrophic Mode of Nutrition.</title>
        <authorList>
            <person name="Burns J.A."/>
            <person name="Paasch A."/>
            <person name="Narechania A."/>
            <person name="Kim E."/>
        </authorList>
    </citation>
    <scope>NUCLEOTIDE SEQUENCE [LARGE SCALE GENOMIC DNA]</scope>
    <source>
        <strain evidence="9 10">PLY_AMNH</strain>
    </source>
</reference>
<evidence type="ECO:0000256" key="5">
    <source>
        <dbReference type="ARBA" id="ARBA00022989"/>
    </source>
</evidence>
<proteinExistence type="predicted"/>
<keyword evidence="7 8" id="KW-0472">Membrane</keyword>
<evidence type="ECO:0000256" key="4">
    <source>
        <dbReference type="ARBA" id="ARBA00022692"/>
    </source>
</evidence>
<dbReference type="Proteomes" id="UP001190700">
    <property type="component" value="Unassembled WGS sequence"/>
</dbReference>
<keyword evidence="4 8" id="KW-0812">Transmembrane</keyword>
<evidence type="ECO:0000256" key="1">
    <source>
        <dbReference type="ARBA" id="ARBA00004651"/>
    </source>
</evidence>
<dbReference type="GO" id="GO:0005886">
    <property type="term" value="C:plasma membrane"/>
    <property type="evidence" value="ECO:0007669"/>
    <property type="project" value="UniProtKB-SubCell"/>
</dbReference>
<keyword evidence="10" id="KW-1185">Reference proteome</keyword>
<feature type="transmembrane region" description="Helical" evidence="8">
    <location>
        <begin position="103"/>
        <end position="123"/>
    </location>
</feature>
<dbReference type="PANTHER" id="PTHR33281:SF19">
    <property type="entry name" value="VOLTAGE-DEPENDENT ANION CHANNEL-FORMING PROTEIN YNEE"/>
    <property type="match status" value="1"/>
</dbReference>
<feature type="non-terminal residue" evidence="9">
    <location>
        <position position="232"/>
    </location>
</feature>
<evidence type="ECO:0000313" key="9">
    <source>
        <dbReference type="EMBL" id="KAK3253991.1"/>
    </source>
</evidence>
<protein>
    <submittedName>
        <fullName evidence="9">Uncharacterized protein</fullName>
    </submittedName>
</protein>
<keyword evidence="3" id="KW-1003">Cell membrane</keyword>
<evidence type="ECO:0000256" key="3">
    <source>
        <dbReference type="ARBA" id="ARBA00022475"/>
    </source>
</evidence>
<name>A0AAE0CFA9_9CHLO</name>
<evidence type="ECO:0000313" key="10">
    <source>
        <dbReference type="Proteomes" id="UP001190700"/>
    </source>
</evidence>
<organism evidence="9 10">
    <name type="scientific">Cymbomonas tetramitiformis</name>
    <dbReference type="NCBI Taxonomy" id="36881"/>
    <lineage>
        <taxon>Eukaryota</taxon>
        <taxon>Viridiplantae</taxon>
        <taxon>Chlorophyta</taxon>
        <taxon>Pyramimonadophyceae</taxon>
        <taxon>Pyramimonadales</taxon>
        <taxon>Pyramimonadaceae</taxon>
        <taxon>Cymbomonas</taxon>
    </lineage>
</organism>
<keyword evidence="6" id="KW-0406">Ion transport</keyword>
<evidence type="ECO:0000256" key="7">
    <source>
        <dbReference type="ARBA" id="ARBA00023136"/>
    </source>
</evidence>
<keyword evidence="2" id="KW-0813">Transport</keyword>
<comment type="caution">
    <text evidence="9">The sequence shown here is derived from an EMBL/GenBank/DDBJ whole genome shotgun (WGS) entry which is preliminary data.</text>
</comment>
<comment type="subcellular location">
    <subcellularLocation>
        <location evidence="1">Cell membrane</location>
        <topology evidence="1">Multi-pass membrane protein</topology>
    </subcellularLocation>
</comment>
<evidence type="ECO:0000256" key="8">
    <source>
        <dbReference type="SAM" id="Phobius"/>
    </source>
</evidence>
<dbReference type="AlphaFoldDB" id="A0AAE0CFA9"/>
<keyword evidence="5 8" id="KW-1133">Transmembrane helix</keyword>
<dbReference type="GO" id="GO:0005254">
    <property type="term" value="F:chloride channel activity"/>
    <property type="evidence" value="ECO:0007669"/>
    <property type="project" value="InterPro"/>
</dbReference>
<accession>A0AAE0CFA9</accession>
<evidence type="ECO:0000256" key="6">
    <source>
        <dbReference type="ARBA" id="ARBA00023065"/>
    </source>
</evidence>
<dbReference type="EMBL" id="LGRX02024418">
    <property type="protein sequence ID" value="KAK3253991.1"/>
    <property type="molecule type" value="Genomic_DNA"/>
</dbReference>
<gene>
    <name evidence="9" type="ORF">CYMTET_36779</name>
</gene>